<dbReference type="WBParaSite" id="PSU_v2.g1310.t1">
    <property type="protein sequence ID" value="PSU_v2.g1310.t1"/>
    <property type="gene ID" value="PSU_v2.g1310"/>
</dbReference>
<dbReference type="Pfam" id="PF01728">
    <property type="entry name" value="FtsJ"/>
    <property type="match status" value="1"/>
</dbReference>
<dbReference type="InterPro" id="IPR025807">
    <property type="entry name" value="Adrift-typ_MeTrfase"/>
</dbReference>
<feature type="active site" description="Proton acceptor" evidence="7">
    <location>
        <position position="227"/>
    </location>
</feature>
<dbReference type="InterPro" id="IPR050851">
    <property type="entry name" value="mRNA_Cap_2O-Ribose_MeTrfase"/>
</dbReference>
<dbReference type="InterPro" id="IPR029063">
    <property type="entry name" value="SAM-dependent_MTases_sf"/>
</dbReference>
<evidence type="ECO:0000256" key="4">
    <source>
        <dbReference type="ARBA" id="ARBA00022679"/>
    </source>
</evidence>
<accession>A0A914Y2U5</accession>
<evidence type="ECO:0000256" key="3">
    <source>
        <dbReference type="ARBA" id="ARBA00022603"/>
    </source>
</evidence>
<proteinExistence type="predicted"/>
<protein>
    <recommendedName>
        <fullName evidence="2">Cap-specific mRNA (nucleoside-2'-O-)-methyltransferase 2</fullName>
        <ecNumber evidence="1">2.1.1.296</ecNumber>
    </recommendedName>
</protein>
<dbReference type="AlphaFoldDB" id="A0A914Y2U5"/>
<dbReference type="SUPFAM" id="SSF53335">
    <property type="entry name" value="S-adenosyl-L-methionine-dependent methyltransferases"/>
    <property type="match status" value="1"/>
</dbReference>
<evidence type="ECO:0000256" key="7">
    <source>
        <dbReference type="PROSITE-ProRule" id="PRU00946"/>
    </source>
</evidence>
<evidence type="ECO:0000259" key="8">
    <source>
        <dbReference type="PROSITE" id="PS51614"/>
    </source>
</evidence>
<dbReference type="PROSITE" id="PS51614">
    <property type="entry name" value="SAM_MT_ADRIFT"/>
    <property type="match status" value="1"/>
</dbReference>
<feature type="binding site" evidence="7">
    <location>
        <position position="187"/>
    </location>
    <ligand>
        <name>S-adenosyl-L-methionine</name>
        <dbReference type="ChEBI" id="CHEBI:59789"/>
    </ligand>
</feature>
<dbReference type="GO" id="GO:0005634">
    <property type="term" value="C:nucleus"/>
    <property type="evidence" value="ECO:0007669"/>
    <property type="project" value="UniProtKB-ARBA"/>
</dbReference>
<dbReference type="InterPro" id="IPR002877">
    <property type="entry name" value="RNA_MeTrfase_FtsJ_dom"/>
</dbReference>
<dbReference type="GO" id="GO:0005737">
    <property type="term" value="C:cytoplasm"/>
    <property type="evidence" value="ECO:0007669"/>
    <property type="project" value="TreeGrafter"/>
</dbReference>
<name>A0A914Y2U5_9BILA</name>
<dbReference type="GO" id="GO:0032259">
    <property type="term" value="P:methylation"/>
    <property type="evidence" value="ECO:0007669"/>
    <property type="project" value="UniProtKB-KW"/>
</dbReference>
<evidence type="ECO:0000256" key="1">
    <source>
        <dbReference type="ARBA" id="ARBA00012770"/>
    </source>
</evidence>
<dbReference type="GO" id="GO:0004483">
    <property type="term" value="F:methyltransferase cap1 activity"/>
    <property type="evidence" value="ECO:0007669"/>
    <property type="project" value="TreeGrafter"/>
</dbReference>
<feature type="domain" description="Adrift-type SAM-dependent 2'-O-MTase" evidence="8">
    <location>
        <begin position="103"/>
        <end position="274"/>
    </location>
</feature>
<reference evidence="10" key="1">
    <citation type="submission" date="2022-11" db="UniProtKB">
        <authorList>
            <consortium name="WormBaseParasite"/>
        </authorList>
    </citation>
    <scope>IDENTIFICATION</scope>
</reference>
<evidence type="ECO:0000256" key="6">
    <source>
        <dbReference type="ARBA" id="ARBA00049477"/>
    </source>
</evidence>
<feature type="binding site" evidence="7">
    <location>
        <position position="104"/>
    </location>
    <ligand>
        <name>S-adenosyl-L-methionine</name>
        <dbReference type="ChEBI" id="CHEBI:59789"/>
    </ligand>
</feature>
<dbReference type="GO" id="GO:0006370">
    <property type="term" value="P:7-methylguanosine mRNA capping"/>
    <property type="evidence" value="ECO:0007669"/>
    <property type="project" value="TreeGrafter"/>
</dbReference>
<evidence type="ECO:0000313" key="10">
    <source>
        <dbReference type="WBParaSite" id="PSU_v2.g1310.t1"/>
    </source>
</evidence>
<sequence length="559" mass="64335">MVVDDDEKIFATYKKITISLSNKELVLKGQWEISLPCEEEINAVQIESNLNIVRARTGGFKHRQKWRAHTEYTHPFGKYSTAEYGKTRAYLKMADILHRFPPPGNFVAAIADFLEGKTNKSSAFEWKMNSLNPHYEWNPVSSMLTEDAFILGNEDRMFFGENNCGNIFKLTKNDFEKLGKVDLVTSDGSFDCTEHPEEQEKLVCSLIAREAFLSMQALEKGGSLVLKMFTFFRPDSREILQRIIGSFEEVHLRKPAPSKPGNSEIYVIAFGFFGQMQKDESTETLRKLDAASLFFANKQIEMIEFNLETLSLSQYLKCRMEEEKEKIVTDFMDSKSTAGNFFDLTSSTKPFFPIPMEKVDPTKIHLSSSPFVNDAWLRQRRILAVPYDSVPKEKRILNPLLAIYDEKFPLYDFSEIQHLKDFNNLYPNSDGSTVLIFTPWILTKKEIINKVLMILSDADKVIIQSVPNLTCGIVSRFSFSIMAILLDTFDLDGLPKPGSVILLKRKRFVSQIVIQLLQDVLRQMASLDVLCFIPINDLSENFRMFVRYFNGYNYYFDCQ</sequence>
<keyword evidence="5 7" id="KW-0949">S-adenosyl-L-methionine</keyword>
<keyword evidence="3 7" id="KW-0489">Methyltransferase</keyword>
<dbReference type="Proteomes" id="UP000887577">
    <property type="component" value="Unplaced"/>
</dbReference>
<dbReference type="PANTHER" id="PTHR16121">
    <property type="entry name" value="CAP-SPECIFIC MRNA (NUCLEOSIDE-2'-O-)-METHYLTRANSFERASE 1-RELATED"/>
    <property type="match status" value="1"/>
</dbReference>
<keyword evidence="9" id="KW-1185">Reference proteome</keyword>
<dbReference type="PANTHER" id="PTHR16121:SF2">
    <property type="entry name" value="CAP-SPECIFIC MRNA (NUCLEOSIDE-2'-O-)-METHYLTRANSFERASE 2"/>
    <property type="match status" value="1"/>
</dbReference>
<keyword evidence="4 7" id="KW-0808">Transferase</keyword>
<dbReference type="EC" id="2.1.1.296" evidence="1"/>
<dbReference type="Gene3D" id="3.40.50.12760">
    <property type="match status" value="1"/>
</dbReference>
<evidence type="ECO:0000313" key="9">
    <source>
        <dbReference type="Proteomes" id="UP000887577"/>
    </source>
</evidence>
<evidence type="ECO:0000256" key="2">
    <source>
        <dbReference type="ARBA" id="ARBA00021134"/>
    </source>
</evidence>
<organism evidence="9 10">
    <name type="scientific">Panagrolaimus superbus</name>
    <dbReference type="NCBI Taxonomy" id="310955"/>
    <lineage>
        <taxon>Eukaryota</taxon>
        <taxon>Metazoa</taxon>
        <taxon>Ecdysozoa</taxon>
        <taxon>Nematoda</taxon>
        <taxon>Chromadorea</taxon>
        <taxon>Rhabditida</taxon>
        <taxon>Tylenchina</taxon>
        <taxon>Panagrolaimomorpha</taxon>
        <taxon>Panagrolaimoidea</taxon>
        <taxon>Panagrolaimidae</taxon>
        <taxon>Panagrolaimus</taxon>
    </lineage>
</organism>
<comment type="catalytic activity">
    <reaction evidence="6">
        <text>a 5'-end (N(7)-methyl 5'-triphosphoguanosine)-(2'-O-methyl-ribonucleoside)-(ribonucleotide) in mRNA + S-adenosyl-L-methionine = a 5'-end (N(7)-methyl 5'-triphosphoguanosine)-(2'-O-methyl-ribonucleoside)-(2'-O-methyl-ribonucleotide) in mRNA + S-adenosyl-L-homocysteine + H(+)</text>
        <dbReference type="Rhea" id="RHEA:67024"/>
        <dbReference type="Rhea" id="RHEA-COMP:17169"/>
        <dbReference type="Rhea" id="RHEA-COMP:17170"/>
        <dbReference type="ChEBI" id="CHEBI:15378"/>
        <dbReference type="ChEBI" id="CHEBI:57856"/>
        <dbReference type="ChEBI" id="CHEBI:59789"/>
        <dbReference type="ChEBI" id="CHEBI:167612"/>
        <dbReference type="ChEBI" id="CHEBI:167614"/>
        <dbReference type="EC" id="2.1.1.296"/>
    </reaction>
</comment>
<comment type="caution">
    <text evidence="7">Lacks conserved residue(s) required for the propagation of feature annotation.</text>
</comment>
<evidence type="ECO:0000256" key="5">
    <source>
        <dbReference type="ARBA" id="ARBA00022691"/>
    </source>
</evidence>
<dbReference type="GO" id="GO:0120550">
    <property type="term" value="F:methyltransferase cap2 activity"/>
    <property type="evidence" value="ECO:0007669"/>
    <property type="project" value="UniProtKB-EC"/>
</dbReference>